<feature type="repeat" description="TPR" evidence="1">
    <location>
        <begin position="317"/>
        <end position="350"/>
    </location>
</feature>
<feature type="region of interest" description="Disordered" evidence="2">
    <location>
        <begin position="59"/>
        <end position="118"/>
    </location>
</feature>
<evidence type="ECO:0000256" key="2">
    <source>
        <dbReference type="SAM" id="MobiDB-lite"/>
    </source>
</evidence>
<proteinExistence type="predicted"/>
<keyword evidence="5" id="KW-1185">Reference proteome</keyword>
<dbReference type="AlphaFoldDB" id="A0A5C6D5G2"/>
<evidence type="ECO:0000256" key="1">
    <source>
        <dbReference type="PROSITE-ProRule" id="PRU00339"/>
    </source>
</evidence>
<dbReference type="PROSITE" id="PS50005">
    <property type="entry name" value="TPR"/>
    <property type="match status" value="1"/>
</dbReference>
<gene>
    <name evidence="4" type="ORF">Pla144_09250</name>
</gene>
<name>A0A5C6D5G2_9BACT</name>
<protein>
    <submittedName>
        <fullName evidence="4">Uncharacterized protein</fullName>
    </submittedName>
</protein>
<keyword evidence="3" id="KW-0732">Signal</keyword>
<dbReference type="Gene3D" id="1.25.40.10">
    <property type="entry name" value="Tetratricopeptide repeat domain"/>
    <property type="match status" value="2"/>
</dbReference>
<feature type="signal peptide" evidence="3">
    <location>
        <begin position="1"/>
        <end position="33"/>
    </location>
</feature>
<reference evidence="4 5" key="1">
    <citation type="submission" date="2019-02" db="EMBL/GenBank/DDBJ databases">
        <title>Deep-cultivation of Planctomycetes and their phenomic and genomic characterization uncovers novel biology.</title>
        <authorList>
            <person name="Wiegand S."/>
            <person name="Jogler M."/>
            <person name="Boedeker C."/>
            <person name="Pinto D."/>
            <person name="Vollmers J."/>
            <person name="Rivas-Marin E."/>
            <person name="Kohn T."/>
            <person name="Peeters S.H."/>
            <person name="Heuer A."/>
            <person name="Rast P."/>
            <person name="Oberbeckmann S."/>
            <person name="Bunk B."/>
            <person name="Jeske O."/>
            <person name="Meyerdierks A."/>
            <person name="Storesund J.E."/>
            <person name="Kallscheuer N."/>
            <person name="Luecker S."/>
            <person name="Lage O.M."/>
            <person name="Pohl T."/>
            <person name="Merkel B.J."/>
            <person name="Hornburger P."/>
            <person name="Mueller R.-W."/>
            <person name="Bruemmer F."/>
            <person name="Labrenz M."/>
            <person name="Spormann A.M."/>
            <person name="Op Den Camp H."/>
            <person name="Overmann J."/>
            <person name="Amann R."/>
            <person name="Jetten M.S.M."/>
            <person name="Mascher T."/>
            <person name="Medema M.H."/>
            <person name="Devos D.P."/>
            <person name="Kaster A.-K."/>
            <person name="Ovreas L."/>
            <person name="Rohde M."/>
            <person name="Galperin M.Y."/>
            <person name="Jogler C."/>
        </authorList>
    </citation>
    <scope>NUCLEOTIDE SEQUENCE [LARGE SCALE GENOMIC DNA]</scope>
    <source>
        <strain evidence="4 5">Pla144</strain>
    </source>
</reference>
<feature type="chain" id="PRO_5022840790" evidence="3">
    <location>
        <begin position="34"/>
        <end position="720"/>
    </location>
</feature>
<dbReference type="EMBL" id="SJPS01000001">
    <property type="protein sequence ID" value="TWU30139.1"/>
    <property type="molecule type" value="Genomic_DNA"/>
</dbReference>
<dbReference type="InterPro" id="IPR011990">
    <property type="entry name" value="TPR-like_helical_dom_sf"/>
</dbReference>
<comment type="caution">
    <text evidence="4">The sequence shown here is derived from an EMBL/GenBank/DDBJ whole genome shotgun (WGS) entry which is preliminary data.</text>
</comment>
<dbReference type="Proteomes" id="UP000318437">
    <property type="component" value="Unassembled WGS sequence"/>
</dbReference>
<sequence precursor="true">MRGGYSMKRFTNKATRLAELSLPMLLLAGSAYAEPNLPDYEQLAERPAVEKSILVAKGKFTEEESAPKPAKTRKRRRLEPIANVSEYEPELAEPRDDDEFESDFTSERISQPEKLRNTITADSIDANTDELAVEEPDEEIAVEELVGLEAVTFHGITPGVSLRSEVLADWGDPASGDTEAATLHYQFEGLHSVDATFAKDRLKSIAIGLDKPLPTSEMIASLQLEGCRPVTVSDAKKSVFAQVYPERGVVLTLSSGAGMVVASDEGTETLEEQVSDVLLETINPAAFLLRAKETARGNLSQSIADLEQVALMDRGSAEARRRLSDYYLSVGKAITAERYAAEAVDLEPNNHPNRLQWVKCLSQLARYDQAVDQAKKVLESSDVKPMDKARAFEEMAQLASLGSSDVSQRAIPLHTKAIEIADKLANSDNTDLRHAAQCLLIDAHLAIATQIAQGNFQDKNRAVPQWIERASGLTEALIDEDSAYLPRRLQVSVSALAAATNLDKPINPNLWIEEAEQTVTLLETEISDRLTCSQFDWQLGLAYLHAADIEHVRSQAASAKRFGKMAEEKLSELSRQRDELPDTGYTMGRLYFQIGAVYAIHEDDHEAACQWYNQAAELLLNPVPVTTLAVPQQHGDALVSMGVSYWRTNEQDRAVELTLAGVDLIEQAVDSGLLSSVSLAIPYENLSAMYQALGKEEPASRYQQLARKISSGRNLDSSPK</sequence>
<dbReference type="SUPFAM" id="SSF48452">
    <property type="entry name" value="TPR-like"/>
    <property type="match status" value="1"/>
</dbReference>
<organism evidence="4 5">
    <name type="scientific">Bythopirellula polymerisocia</name>
    <dbReference type="NCBI Taxonomy" id="2528003"/>
    <lineage>
        <taxon>Bacteria</taxon>
        <taxon>Pseudomonadati</taxon>
        <taxon>Planctomycetota</taxon>
        <taxon>Planctomycetia</taxon>
        <taxon>Pirellulales</taxon>
        <taxon>Lacipirellulaceae</taxon>
        <taxon>Bythopirellula</taxon>
    </lineage>
</organism>
<keyword evidence="1" id="KW-0802">TPR repeat</keyword>
<evidence type="ECO:0000313" key="5">
    <source>
        <dbReference type="Proteomes" id="UP000318437"/>
    </source>
</evidence>
<accession>A0A5C6D5G2</accession>
<evidence type="ECO:0000256" key="3">
    <source>
        <dbReference type="SAM" id="SignalP"/>
    </source>
</evidence>
<dbReference type="InterPro" id="IPR019734">
    <property type="entry name" value="TPR_rpt"/>
</dbReference>
<feature type="compositionally biased region" description="Acidic residues" evidence="2">
    <location>
        <begin position="87"/>
        <end position="104"/>
    </location>
</feature>
<evidence type="ECO:0000313" key="4">
    <source>
        <dbReference type="EMBL" id="TWU30139.1"/>
    </source>
</evidence>